<evidence type="ECO:0000256" key="7">
    <source>
        <dbReference type="ARBA" id="ARBA00022777"/>
    </source>
</evidence>
<keyword evidence="2" id="KW-0813">Transport</keyword>
<feature type="domain" description="PTS EIIA type-4" evidence="8">
    <location>
        <begin position="1"/>
        <end position="122"/>
    </location>
</feature>
<dbReference type="GO" id="GO:0009401">
    <property type="term" value="P:phosphoenolpyruvate-dependent sugar phosphotransferase system"/>
    <property type="evidence" value="ECO:0007669"/>
    <property type="project" value="UniProtKB-KW"/>
</dbReference>
<dbReference type="InterPro" id="IPR033887">
    <property type="entry name" value="PTS_IIA_man"/>
</dbReference>
<dbReference type="PANTHER" id="PTHR33799:SF1">
    <property type="entry name" value="PTS SYSTEM MANNOSE-SPECIFIC EIIAB COMPONENT-RELATED"/>
    <property type="match status" value="1"/>
</dbReference>
<dbReference type="Pfam" id="PF03610">
    <property type="entry name" value="EIIA-man"/>
    <property type="match status" value="1"/>
</dbReference>
<accession>A0A4Y4G859</accession>
<dbReference type="InterPro" id="IPR051471">
    <property type="entry name" value="Bacterial_PTS_sugar_comp"/>
</dbReference>
<dbReference type="CDD" id="cd00006">
    <property type="entry name" value="PTS_IIA_man"/>
    <property type="match status" value="1"/>
</dbReference>
<keyword evidence="3" id="KW-0963">Cytoplasm</keyword>
<dbReference type="InterPro" id="IPR004701">
    <property type="entry name" value="PTS_EIIA_man-typ"/>
</dbReference>
<evidence type="ECO:0000256" key="2">
    <source>
        <dbReference type="ARBA" id="ARBA00022448"/>
    </source>
</evidence>
<evidence type="ECO:0000313" key="11">
    <source>
        <dbReference type="Proteomes" id="UP000182448"/>
    </source>
</evidence>
<reference evidence="10 11" key="1">
    <citation type="submission" date="2016-08" db="EMBL/GenBank/DDBJ databases">
        <authorList>
            <person name="Varghese N."/>
            <person name="Submissions Spin"/>
        </authorList>
    </citation>
    <scope>NUCLEOTIDE SEQUENCE [LARGE SCALE GENOMIC DNA]</scope>
    <source>
        <strain evidence="10 11">R-53116</strain>
    </source>
</reference>
<keyword evidence="5" id="KW-0808">Transferase</keyword>
<sequence length="136" mass="14915">MDILITTHGKLAEGLVSALSFITGTTENVSIVELDEMGIDNFRQRLHHKFNETSHSLIVLTDLKGGTPYNESFVYYLEHSEDIRVVSGVNLPMLIELATQVTSLNDLDQAVTIACEAGTNGVSVPDVVDDDDDMDF</sequence>
<dbReference type="GO" id="GO:0016020">
    <property type="term" value="C:membrane"/>
    <property type="evidence" value="ECO:0007669"/>
    <property type="project" value="InterPro"/>
</dbReference>
<dbReference type="GO" id="GO:0016301">
    <property type="term" value="F:kinase activity"/>
    <property type="evidence" value="ECO:0007669"/>
    <property type="project" value="UniProtKB-KW"/>
</dbReference>
<organism evidence="9 12">
    <name type="scientific">Weissella hellenica</name>
    <dbReference type="NCBI Taxonomy" id="46256"/>
    <lineage>
        <taxon>Bacteria</taxon>
        <taxon>Bacillati</taxon>
        <taxon>Bacillota</taxon>
        <taxon>Bacilli</taxon>
        <taxon>Lactobacillales</taxon>
        <taxon>Lactobacillaceae</taxon>
        <taxon>Weissella</taxon>
    </lineage>
</organism>
<evidence type="ECO:0000313" key="12">
    <source>
        <dbReference type="Proteomes" id="UP000585749"/>
    </source>
</evidence>
<evidence type="ECO:0000313" key="10">
    <source>
        <dbReference type="EMBL" id="SCB79753.1"/>
    </source>
</evidence>
<dbReference type="Proteomes" id="UP000585749">
    <property type="component" value="Unassembled WGS sequence"/>
</dbReference>
<reference evidence="9 12" key="2">
    <citation type="submission" date="2020-04" db="EMBL/GenBank/DDBJ databases">
        <title>MicrobeNet Type strains.</title>
        <authorList>
            <person name="Nicholson A.C."/>
        </authorList>
    </citation>
    <scope>NUCLEOTIDE SEQUENCE [LARGE SCALE GENOMIC DNA]</scope>
    <source>
        <strain evidence="9 12">CCUG 33494</strain>
    </source>
</reference>
<evidence type="ECO:0000313" key="9">
    <source>
        <dbReference type="EMBL" id="NKY66122.1"/>
    </source>
</evidence>
<keyword evidence="4" id="KW-0762">Sugar transport</keyword>
<dbReference type="InterPro" id="IPR036662">
    <property type="entry name" value="PTS_EIIA_man-typ_sf"/>
</dbReference>
<protein>
    <submittedName>
        <fullName evidence="9">PTS N'-diacetylchitobiose transporter subunit IIA</fullName>
    </submittedName>
    <submittedName>
        <fullName evidence="10">PTS system, mannose-specific IIA component</fullName>
    </submittedName>
</protein>
<name>A0A4Y4G859_WEIHE</name>
<evidence type="ECO:0000256" key="1">
    <source>
        <dbReference type="ARBA" id="ARBA00004496"/>
    </source>
</evidence>
<evidence type="ECO:0000259" key="8">
    <source>
        <dbReference type="PROSITE" id="PS51096"/>
    </source>
</evidence>
<dbReference type="RefSeq" id="WP_074426867.1">
    <property type="nucleotide sequence ID" value="NZ_BJEG01000001.1"/>
</dbReference>
<dbReference type="Gene3D" id="3.40.50.510">
    <property type="entry name" value="Phosphotransferase system, mannose-type IIA component"/>
    <property type="match status" value="1"/>
</dbReference>
<dbReference type="PROSITE" id="PS51096">
    <property type="entry name" value="PTS_EIIA_TYPE_4"/>
    <property type="match status" value="1"/>
</dbReference>
<evidence type="ECO:0000256" key="5">
    <source>
        <dbReference type="ARBA" id="ARBA00022679"/>
    </source>
</evidence>
<keyword evidence="6" id="KW-0598">Phosphotransferase system</keyword>
<dbReference type="SUPFAM" id="SSF53062">
    <property type="entry name" value="PTS system fructose IIA component-like"/>
    <property type="match status" value="1"/>
</dbReference>
<evidence type="ECO:0000256" key="3">
    <source>
        <dbReference type="ARBA" id="ARBA00022490"/>
    </source>
</evidence>
<dbReference type="PANTHER" id="PTHR33799">
    <property type="entry name" value="PTS PERMEASE-RELATED-RELATED"/>
    <property type="match status" value="1"/>
</dbReference>
<dbReference type="GO" id="GO:0005737">
    <property type="term" value="C:cytoplasm"/>
    <property type="evidence" value="ECO:0007669"/>
    <property type="project" value="UniProtKB-SubCell"/>
</dbReference>
<dbReference type="EMBL" id="JAAXPM010000001">
    <property type="protein sequence ID" value="NKY66122.1"/>
    <property type="molecule type" value="Genomic_DNA"/>
</dbReference>
<dbReference type="EMBL" id="FMAW01000002">
    <property type="protein sequence ID" value="SCB79753.1"/>
    <property type="molecule type" value="Genomic_DNA"/>
</dbReference>
<gene>
    <name evidence="10" type="ORF">GA0061075_102176</name>
    <name evidence="9" type="ORF">HF960_00125</name>
</gene>
<comment type="caution">
    <text evidence="9">The sequence shown here is derived from an EMBL/GenBank/DDBJ whole genome shotgun (WGS) entry which is preliminary data.</text>
</comment>
<dbReference type="Proteomes" id="UP000182448">
    <property type="component" value="Unassembled WGS sequence"/>
</dbReference>
<dbReference type="GeneID" id="72423189"/>
<evidence type="ECO:0000256" key="4">
    <source>
        <dbReference type="ARBA" id="ARBA00022597"/>
    </source>
</evidence>
<evidence type="ECO:0000256" key="6">
    <source>
        <dbReference type="ARBA" id="ARBA00022683"/>
    </source>
</evidence>
<comment type="subcellular location">
    <subcellularLocation>
        <location evidence="1">Cytoplasm</location>
    </subcellularLocation>
</comment>
<keyword evidence="11" id="KW-1185">Reference proteome</keyword>
<dbReference type="AlphaFoldDB" id="A0A4Y4G859"/>
<keyword evidence="7" id="KW-0418">Kinase</keyword>
<proteinExistence type="predicted"/>